<organism evidence="2 3">
    <name type="scientific">Myotis brandtii</name>
    <name type="common">Brandt's bat</name>
    <dbReference type="NCBI Taxonomy" id="109478"/>
    <lineage>
        <taxon>Eukaryota</taxon>
        <taxon>Metazoa</taxon>
        <taxon>Chordata</taxon>
        <taxon>Craniata</taxon>
        <taxon>Vertebrata</taxon>
        <taxon>Euteleostomi</taxon>
        <taxon>Mammalia</taxon>
        <taxon>Eutheria</taxon>
        <taxon>Laurasiatheria</taxon>
        <taxon>Chiroptera</taxon>
        <taxon>Yangochiroptera</taxon>
        <taxon>Vespertilionidae</taxon>
        <taxon>Myotis</taxon>
    </lineage>
</organism>
<dbReference type="AlphaFoldDB" id="S7PVT3"/>
<name>S7PVT3_MYOBR</name>
<accession>S7PVT3</accession>
<evidence type="ECO:0000313" key="3">
    <source>
        <dbReference type="Proteomes" id="UP000052978"/>
    </source>
</evidence>
<protein>
    <submittedName>
        <fullName evidence="2">Uncharacterized protein</fullName>
    </submittedName>
</protein>
<evidence type="ECO:0000313" key="2">
    <source>
        <dbReference type="EMBL" id="EPQ12637.1"/>
    </source>
</evidence>
<feature type="region of interest" description="Disordered" evidence="1">
    <location>
        <begin position="1"/>
        <end position="34"/>
    </location>
</feature>
<keyword evidence="3" id="KW-1185">Reference proteome</keyword>
<evidence type="ECO:0000256" key="1">
    <source>
        <dbReference type="SAM" id="MobiDB-lite"/>
    </source>
</evidence>
<dbReference type="Proteomes" id="UP000052978">
    <property type="component" value="Unassembled WGS sequence"/>
</dbReference>
<sequence>MPEKGKQANSTAENSHLAASRTSNKQPKPRSERDLDKVLLHFALCHHTGTPKELVSIFRR</sequence>
<dbReference type="EMBL" id="KE163531">
    <property type="protein sequence ID" value="EPQ12637.1"/>
    <property type="molecule type" value="Genomic_DNA"/>
</dbReference>
<reference evidence="2 3" key="1">
    <citation type="journal article" date="2013" name="Nat. Commun.">
        <title>Genome analysis reveals insights into physiology and longevity of the Brandt's bat Myotis brandtii.</title>
        <authorList>
            <person name="Seim I."/>
            <person name="Fang X."/>
            <person name="Xiong Z."/>
            <person name="Lobanov A.V."/>
            <person name="Huang Z."/>
            <person name="Ma S."/>
            <person name="Feng Y."/>
            <person name="Turanov A.A."/>
            <person name="Zhu Y."/>
            <person name="Lenz T.L."/>
            <person name="Gerashchenko M.V."/>
            <person name="Fan D."/>
            <person name="Hee Yim S."/>
            <person name="Yao X."/>
            <person name="Jordan D."/>
            <person name="Xiong Y."/>
            <person name="Ma Y."/>
            <person name="Lyapunov A.N."/>
            <person name="Chen G."/>
            <person name="Kulakova O.I."/>
            <person name="Sun Y."/>
            <person name="Lee S.G."/>
            <person name="Bronson R.T."/>
            <person name="Moskalev A.A."/>
            <person name="Sunyaev S.R."/>
            <person name="Zhang G."/>
            <person name="Krogh A."/>
            <person name="Wang J."/>
            <person name="Gladyshev V.N."/>
        </authorList>
    </citation>
    <scope>NUCLEOTIDE SEQUENCE [LARGE SCALE GENOMIC DNA]</scope>
</reference>
<proteinExistence type="predicted"/>
<gene>
    <name evidence="2" type="ORF">D623_10010782</name>
</gene>